<reference evidence="1 2" key="1">
    <citation type="submission" date="2016-08" db="EMBL/GenBank/DDBJ databases">
        <authorList>
            <person name="Seilhamer J.J."/>
        </authorList>
    </citation>
    <scope>NUCLEOTIDE SEQUENCE [LARGE SCALE GENOMIC DNA]</scope>
    <source>
        <strain evidence="1 2">CCBAU 10071</strain>
    </source>
</reference>
<accession>A0A1C3XK30</accession>
<organism evidence="1 2">
    <name type="scientific">Bradyrhizobium yuanmingense</name>
    <dbReference type="NCBI Taxonomy" id="108015"/>
    <lineage>
        <taxon>Bacteria</taxon>
        <taxon>Pseudomonadati</taxon>
        <taxon>Pseudomonadota</taxon>
        <taxon>Alphaproteobacteria</taxon>
        <taxon>Hyphomicrobiales</taxon>
        <taxon>Nitrobacteraceae</taxon>
        <taxon>Bradyrhizobium</taxon>
    </lineage>
</organism>
<gene>
    <name evidence="1" type="ORF">GA0061099_103215</name>
</gene>
<proteinExistence type="predicted"/>
<dbReference type="EMBL" id="FMAE01000032">
    <property type="protein sequence ID" value="SCB52416.1"/>
    <property type="molecule type" value="Genomic_DNA"/>
</dbReference>
<dbReference type="AlphaFoldDB" id="A0A1C3XK30"/>
<dbReference type="Proteomes" id="UP000183174">
    <property type="component" value="Unassembled WGS sequence"/>
</dbReference>
<dbReference type="RefSeq" id="WP_244621037.1">
    <property type="nucleotide sequence ID" value="NZ_FMAE01000032.1"/>
</dbReference>
<sequence>MEEAAAPNITRDFLRPIRLAAAHTSHPIGVEWGEHAQTIGADQYVEFGSTQVALYLVELEIAAVDTDGSIHIRLSADSLSATYRLTISSSLPAGYSHTKIAGPDVQFKKSNGVVAPLPEHLVVDPLIVRYADGTYSYNCYRIPANLDAGKFPVARLESWTWKGIPLNRESMGKSRAKDTIQYKAYQQLHAEFDLVFNDDGSGEAADLVGLKDIDEQTIALCLVHCKNAHGGEVSADIRNFYTVCGQAQKSVSVKHRGMSRLYNDLKRRHDLWIKGGSSRFLKGDIKQLAYFRDKSRRASINFEVIIIQPGASVAAINDDALKLLATTELYLKKTAAAGFRVILSP</sequence>
<evidence type="ECO:0000313" key="2">
    <source>
        <dbReference type="Proteomes" id="UP000183174"/>
    </source>
</evidence>
<evidence type="ECO:0000313" key="1">
    <source>
        <dbReference type="EMBL" id="SCB52416.1"/>
    </source>
</evidence>
<protein>
    <submittedName>
        <fullName evidence="1">Uncharacterized protein</fullName>
    </submittedName>
</protein>
<name>A0A1C3XK30_9BRAD</name>